<proteinExistence type="predicted"/>
<protein>
    <submittedName>
        <fullName evidence="1">Uncharacterized protein</fullName>
    </submittedName>
</protein>
<accession>A0A4Y7T9Q1</accession>
<reference evidence="1 2" key="1">
    <citation type="journal article" date="2019" name="Nat. Ecol. Evol.">
        <title>Megaphylogeny resolves global patterns of mushroom evolution.</title>
        <authorList>
            <person name="Varga T."/>
            <person name="Krizsan K."/>
            <person name="Foldi C."/>
            <person name="Dima B."/>
            <person name="Sanchez-Garcia M."/>
            <person name="Sanchez-Ramirez S."/>
            <person name="Szollosi G.J."/>
            <person name="Szarkandi J.G."/>
            <person name="Papp V."/>
            <person name="Albert L."/>
            <person name="Andreopoulos W."/>
            <person name="Angelini C."/>
            <person name="Antonin V."/>
            <person name="Barry K.W."/>
            <person name="Bougher N.L."/>
            <person name="Buchanan P."/>
            <person name="Buyck B."/>
            <person name="Bense V."/>
            <person name="Catcheside P."/>
            <person name="Chovatia M."/>
            <person name="Cooper J."/>
            <person name="Damon W."/>
            <person name="Desjardin D."/>
            <person name="Finy P."/>
            <person name="Geml J."/>
            <person name="Haridas S."/>
            <person name="Hughes K."/>
            <person name="Justo A."/>
            <person name="Karasinski D."/>
            <person name="Kautmanova I."/>
            <person name="Kiss B."/>
            <person name="Kocsube S."/>
            <person name="Kotiranta H."/>
            <person name="LaButti K.M."/>
            <person name="Lechner B.E."/>
            <person name="Liimatainen K."/>
            <person name="Lipzen A."/>
            <person name="Lukacs Z."/>
            <person name="Mihaltcheva S."/>
            <person name="Morgado L.N."/>
            <person name="Niskanen T."/>
            <person name="Noordeloos M.E."/>
            <person name="Ohm R.A."/>
            <person name="Ortiz-Santana B."/>
            <person name="Ovrebo C."/>
            <person name="Racz N."/>
            <person name="Riley R."/>
            <person name="Savchenko A."/>
            <person name="Shiryaev A."/>
            <person name="Soop K."/>
            <person name="Spirin V."/>
            <person name="Szebenyi C."/>
            <person name="Tomsovsky M."/>
            <person name="Tulloss R.E."/>
            <person name="Uehling J."/>
            <person name="Grigoriev I.V."/>
            <person name="Vagvolgyi C."/>
            <person name="Papp T."/>
            <person name="Martin F.M."/>
            <person name="Miettinen O."/>
            <person name="Hibbett D.S."/>
            <person name="Nagy L.G."/>
        </authorList>
    </citation>
    <scope>NUCLEOTIDE SEQUENCE [LARGE SCALE GENOMIC DNA]</scope>
    <source>
        <strain evidence="1 2">FP101781</strain>
    </source>
</reference>
<comment type="caution">
    <text evidence="1">The sequence shown here is derived from an EMBL/GenBank/DDBJ whole genome shotgun (WGS) entry which is preliminary data.</text>
</comment>
<sequence length="63" mass="7248">MPLRDPYLCPAALWLPSTPYSYVCVRIRRLPRQPSRVHLPLPTAFIAGKKCFAISMPLSKQFF</sequence>
<keyword evidence="2" id="KW-1185">Reference proteome</keyword>
<evidence type="ECO:0000313" key="1">
    <source>
        <dbReference type="EMBL" id="TEB30694.1"/>
    </source>
</evidence>
<evidence type="ECO:0000313" key="2">
    <source>
        <dbReference type="Proteomes" id="UP000298030"/>
    </source>
</evidence>
<dbReference type="AlphaFoldDB" id="A0A4Y7T9Q1"/>
<gene>
    <name evidence="1" type="ORF">FA13DRAFT_1733554</name>
</gene>
<dbReference type="EMBL" id="QPFP01000022">
    <property type="protein sequence ID" value="TEB30694.1"/>
    <property type="molecule type" value="Genomic_DNA"/>
</dbReference>
<name>A0A4Y7T9Q1_COPMI</name>
<organism evidence="1 2">
    <name type="scientific">Coprinellus micaceus</name>
    <name type="common">Glistening ink-cap mushroom</name>
    <name type="synonym">Coprinus micaceus</name>
    <dbReference type="NCBI Taxonomy" id="71717"/>
    <lineage>
        <taxon>Eukaryota</taxon>
        <taxon>Fungi</taxon>
        <taxon>Dikarya</taxon>
        <taxon>Basidiomycota</taxon>
        <taxon>Agaricomycotina</taxon>
        <taxon>Agaricomycetes</taxon>
        <taxon>Agaricomycetidae</taxon>
        <taxon>Agaricales</taxon>
        <taxon>Agaricineae</taxon>
        <taxon>Psathyrellaceae</taxon>
        <taxon>Coprinellus</taxon>
    </lineage>
</organism>
<dbReference type="Proteomes" id="UP000298030">
    <property type="component" value="Unassembled WGS sequence"/>
</dbReference>